<dbReference type="PANTHER" id="PTHR20842">
    <property type="entry name" value="PROTEASE S51 ALPHA-ASPARTYL DIPEPTIDASE"/>
    <property type="match status" value="1"/>
</dbReference>
<feature type="region of interest" description="Disordered" evidence="5">
    <location>
        <begin position="219"/>
        <end position="243"/>
    </location>
</feature>
<organism evidence="6 7">
    <name type="scientific">Micrococcoides hystricis</name>
    <dbReference type="NCBI Taxonomy" id="1572761"/>
    <lineage>
        <taxon>Bacteria</taxon>
        <taxon>Bacillati</taxon>
        <taxon>Actinomycetota</taxon>
        <taxon>Actinomycetes</taxon>
        <taxon>Micrococcales</taxon>
        <taxon>Micrococcaceae</taxon>
        <taxon>Micrococcoides</taxon>
    </lineage>
</organism>
<comment type="caution">
    <text evidence="6">The sequence shown here is derived from an EMBL/GenBank/DDBJ whole genome shotgun (WGS) entry which is preliminary data.</text>
</comment>
<evidence type="ECO:0000256" key="3">
    <source>
        <dbReference type="ARBA" id="ARBA00022801"/>
    </source>
</evidence>
<protein>
    <submittedName>
        <fullName evidence="6">Type 1 glutamine amidotransferase-like domain-containing protein</fullName>
    </submittedName>
</protein>
<evidence type="ECO:0000256" key="5">
    <source>
        <dbReference type="SAM" id="MobiDB-lite"/>
    </source>
</evidence>
<dbReference type="Pfam" id="PF03575">
    <property type="entry name" value="Peptidase_S51"/>
    <property type="match status" value="1"/>
</dbReference>
<dbReference type="RefSeq" id="WP_377458105.1">
    <property type="nucleotide sequence ID" value="NZ_JBHLUB010000003.1"/>
</dbReference>
<gene>
    <name evidence="6" type="ORF">ACFFFR_03320</name>
</gene>
<proteinExistence type="inferred from homology"/>
<dbReference type="Gene3D" id="3.40.50.880">
    <property type="match status" value="1"/>
</dbReference>
<evidence type="ECO:0000313" key="7">
    <source>
        <dbReference type="Proteomes" id="UP001589862"/>
    </source>
</evidence>
<keyword evidence="7" id="KW-1185">Reference proteome</keyword>
<accession>A0ABV6P8L9</accession>
<name>A0ABV6P8L9_9MICC</name>
<sequence length="243" mass="25887">MGATSQAQSGHFVLLGGGGFSMNPTATALDRYLLSLTGKENPKVCFVPTAGGDNPEYVSRFEQAYADLAQTHVFTLFGNEYPIGQAQDLLGHDLIFVGGGSTVNLLALWRAHKVPDALHQAQRSGTILAGVSAGANCWAAASSTDSFGTLAPLQDGLGWLPFSVCPHYRGEAGRREHFHHWVGTGELPDGYGIDDGVGMHFIGERLEEVVTEVPNNSAFQVSRQPGGSNEKRLPATVLPDPEQ</sequence>
<reference evidence="6 7" key="1">
    <citation type="submission" date="2024-09" db="EMBL/GenBank/DDBJ databases">
        <authorList>
            <person name="Sun Q."/>
            <person name="Mori K."/>
        </authorList>
    </citation>
    <scope>NUCLEOTIDE SEQUENCE [LARGE SCALE GENOMIC DNA]</scope>
    <source>
        <strain evidence="6 7">NCAIM B.02604</strain>
    </source>
</reference>
<evidence type="ECO:0000256" key="1">
    <source>
        <dbReference type="ARBA" id="ARBA00006534"/>
    </source>
</evidence>
<evidence type="ECO:0000313" key="6">
    <source>
        <dbReference type="EMBL" id="MFC0581423.1"/>
    </source>
</evidence>
<dbReference type="CDD" id="cd03146">
    <property type="entry name" value="GAT1_Peptidase_E"/>
    <property type="match status" value="1"/>
</dbReference>
<comment type="similarity">
    <text evidence="1">Belongs to the peptidase S51 family.</text>
</comment>
<evidence type="ECO:0000256" key="2">
    <source>
        <dbReference type="ARBA" id="ARBA00022670"/>
    </source>
</evidence>
<evidence type="ECO:0000256" key="4">
    <source>
        <dbReference type="ARBA" id="ARBA00022825"/>
    </source>
</evidence>
<dbReference type="EMBL" id="JBHLUB010000003">
    <property type="protein sequence ID" value="MFC0581423.1"/>
    <property type="molecule type" value="Genomic_DNA"/>
</dbReference>
<dbReference type="PANTHER" id="PTHR20842:SF0">
    <property type="entry name" value="ALPHA-ASPARTYL DIPEPTIDASE"/>
    <property type="match status" value="1"/>
</dbReference>
<dbReference type="InterPro" id="IPR005320">
    <property type="entry name" value="Peptidase_S51"/>
</dbReference>
<keyword evidence="3" id="KW-0378">Hydrolase</keyword>
<dbReference type="SUPFAM" id="SSF52317">
    <property type="entry name" value="Class I glutamine amidotransferase-like"/>
    <property type="match status" value="1"/>
</dbReference>
<dbReference type="InterPro" id="IPR029062">
    <property type="entry name" value="Class_I_gatase-like"/>
</dbReference>
<dbReference type="Proteomes" id="UP001589862">
    <property type="component" value="Unassembled WGS sequence"/>
</dbReference>
<keyword evidence="4" id="KW-0720">Serine protease</keyword>
<keyword evidence="2" id="KW-0645">Protease</keyword>